<dbReference type="EMBL" id="MCFE01000338">
    <property type="protein sequence ID" value="ORX91151.1"/>
    <property type="molecule type" value="Genomic_DNA"/>
</dbReference>
<dbReference type="STRING" id="1314790.A0A1Y1XZI5"/>
<evidence type="ECO:0000313" key="2">
    <source>
        <dbReference type="EMBL" id="ORX91151.1"/>
    </source>
</evidence>
<dbReference type="InterPro" id="IPR044926">
    <property type="entry name" value="RGS_subdomain_2"/>
</dbReference>
<accession>A0A1Y1XZI5</accession>
<dbReference type="InterPro" id="IPR036305">
    <property type="entry name" value="RGS_sf"/>
</dbReference>
<feature type="non-terminal residue" evidence="2">
    <location>
        <position position="1"/>
    </location>
</feature>
<keyword evidence="3" id="KW-1185">Reference proteome</keyword>
<proteinExistence type="predicted"/>
<reference evidence="2 3" key="1">
    <citation type="submission" date="2016-07" db="EMBL/GenBank/DDBJ databases">
        <title>Pervasive Adenine N6-methylation of Active Genes in Fungi.</title>
        <authorList>
            <consortium name="DOE Joint Genome Institute"/>
            <person name="Mondo S.J."/>
            <person name="Dannebaum R.O."/>
            <person name="Kuo R.C."/>
            <person name="Labutti K."/>
            <person name="Haridas S."/>
            <person name="Kuo A."/>
            <person name="Salamov A."/>
            <person name="Ahrendt S.R."/>
            <person name="Lipzen A."/>
            <person name="Sullivan W."/>
            <person name="Andreopoulos W.B."/>
            <person name="Clum A."/>
            <person name="Lindquist E."/>
            <person name="Daum C."/>
            <person name="Ramamoorthy G.K."/>
            <person name="Gryganskyi A."/>
            <person name="Culley D."/>
            <person name="Magnuson J.K."/>
            <person name="James T.Y."/>
            <person name="O'Malley M.A."/>
            <person name="Stajich J.E."/>
            <person name="Spatafora J.W."/>
            <person name="Visel A."/>
            <person name="Grigoriev I.V."/>
        </authorList>
    </citation>
    <scope>NUCLEOTIDE SEQUENCE [LARGE SCALE GENOMIC DNA]</scope>
    <source>
        <strain evidence="2 3">CBS 931.73</strain>
    </source>
</reference>
<evidence type="ECO:0000313" key="3">
    <source>
        <dbReference type="Proteomes" id="UP000193498"/>
    </source>
</evidence>
<dbReference type="PANTHER" id="PTHR39466:SF1">
    <property type="entry name" value="RGS DOMAIN-CONTAINING PROTEIN"/>
    <property type="match status" value="1"/>
</dbReference>
<dbReference type="PROSITE" id="PS50132">
    <property type="entry name" value="RGS"/>
    <property type="match status" value="1"/>
</dbReference>
<dbReference type="Pfam" id="PF00615">
    <property type="entry name" value="RGS"/>
    <property type="match status" value="1"/>
</dbReference>
<sequence length="120" mass="13814">DFRRFLKHKEHSIENLDFYKWYLAYCKKFNSLPSEQQGKSPPPAKYKLSIYGDMGQPFRDEVDEAIEQYFTLHSETEVNVGSSIRSQLLKDASETTNPAIFENAVGEVLSMLINSSIPNF</sequence>
<dbReference type="SUPFAM" id="SSF48097">
    <property type="entry name" value="Regulator of G-protein signaling, RGS"/>
    <property type="match status" value="1"/>
</dbReference>
<dbReference type="Gene3D" id="1.10.167.10">
    <property type="entry name" value="Regulator of G-protein Signalling 4, domain 2"/>
    <property type="match status" value="1"/>
</dbReference>
<dbReference type="InterPro" id="IPR016137">
    <property type="entry name" value="RGS"/>
</dbReference>
<dbReference type="Proteomes" id="UP000193498">
    <property type="component" value="Unassembled WGS sequence"/>
</dbReference>
<comment type="caution">
    <text evidence="2">The sequence shown here is derived from an EMBL/GenBank/DDBJ whole genome shotgun (WGS) entry which is preliminary data.</text>
</comment>
<dbReference type="OrthoDB" id="3232309at2759"/>
<dbReference type="PANTHER" id="PTHR39466">
    <property type="entry name" value="RGS DOMAIN-CONTAINING PROTEIN"/>
    <property type="match status" value="1"/>
</dbReference>
<organism evidence="2 3">
    <name type="scientific">Basidiobolus meristosporus CBS 931.73</name>
    <dbReference type="NCBI Taxonomy" id="1314790"/>
    <lineage>
        <taxon>Eukaryota</taxon>
        <taxon>Fungi</taxon>
        <taxon>Fungi incertae sedis</taxon>
        <taxon>Zoopagomycota</taxon>
        <taxon>Entomophthoromycotina</taxon>
        <taxon>Basidiobolomycetes</taxon>
        <taxon>Basidiobolales</taxon>
        <taxon>Basidiobolaceae</taxon>
        <taxon>Basidiobolus</taxon>
    </lineage>
</organism>
<name>A0A1Y1XZI5_9FUNG</name>
<gene>
    <name evidence="2" type="ORF">K493DRAFT_149513</name>
</gene>
<evidence type="ECO:0000259" key="1">
    <source>
        <dbReference type="PROSITE" id="PS50132"/>
    </source>
</evidence>
<dbReference type="AlphaFoldDB" id="A0A1Y1XZI5"/>
<protein>
    <recommendedName>
        <fullName evidence="1">RGS domain-containing protein</fullName>
    </recommendedName>
</protein>
<feature type="non-terminal residue" evidence="2">
    <location>
        <position position="120"/>
    </location>
</feature>
<dbReference type="InParanoid" id="A0A1Y1XZI5"/>
<feature type="domain" description="RGS" evidence="1">
    <location>
        <begin position="1"/>
        <end position="120"/>
    </location>
</feature>